<protein>
    <submittedName>
        <fullName evidence="2">DMP19 family protein</fullName>
    </submittedName>
</protein>
<dbReference type="Pfam" id="PF14300">
    <property type="entry name" value="DMP19"/>
    <property type="match status" value="1"/>
</dbReference>
<evidence type="ECO:0000313" key="3">
    <source>
        <dbReference type="Proteomes" id="UP001179361"/>
    </source>
</evidence>
<gene>
    <name evidence="2" type="ORF">LQ564_19415</name>
</gene>
<name>A0ABS8Q9P4_9BURK</name>
<feature type="domain" description="DNA mimic protein DMP19 C-terminal" evidence="1">
    <location>
        <begin position="26"/>
        <end position="137"/>
    </location>
</feature>
<organism evidence="2 3">
    <name type="scientific">Massilia phyllostachyos</name>
    <dbReference type="NCBI Taxonomy" id="2898585"/>
    <lineage>
        <taxon>Bacteria</taxon>
        <taxon>Pseudomonadati</taxon>
        <taxon>Pseudomonadota</taxon>
        <taxon>Betaproteobacteria</taxon>
        <taxon>Burkholderiales</taxon>
        <taxon>Oxalobacteraceae</taxon>
        <taxon>Telluria group</taxon>
        <taxon>Massilia</taxon>
    </lineage>
</organism>
<dbReference type="RefSeq" id="WP_231059761.1">
    <property type="nucleotide sequence ID" value="NZ_JAJNOC010000007.1"/>
</dbReference>
<evidence type="ECO:0000259" key="1">
    <source>
        <dbReference type="Pfam" id="PF14300"/>
    </source>
</evidence>
<dbReference type="Proteomes" id="UP001179361">
    <property type="component" value="Unassembled WGS sequence"/>
</dbReference>
<keyword evidence="3" id="KW-1185">Reference proteome</keyword>
<dbReference type="EMBL" id="JAJNOC010000007">
    <property type="protein sequence ID" value="MCD2518475.1"/>
    <property type="molecule type" value="Genomic_DNA"/>
</dbReference>
<proteinExistence type="predicted"/>
<dbReference type="InterPro" id="IPR025402">
    <property type="entry name" value="DMP19_C"/>
</dbReference>
<comment type="caution">
    <text evidence="2">The sequence shown here is derived from an EMBL/GenBank/DDBJ whole genome shotgun (WGS) entry which is preliminary data.</text>
</comment>
<accession>A0ABS8Q9P4</accession>
<evidence type="ECO:0000313" key="2">
    <source>
        <dbReference type="EMBL" id="MCD2518475.1"/>
    </source>
</evidence>
<sequence>MIQSFFDKAIDYSQTFLREFDGNAARLSEPMRTVVIVTAAQGIIDNGGLEYFFENDFPHNPPYSMFVEAFRQIGADTVAACIEDAADMFPFPDPHLHEAQRRLWMGSIRDNETHDFALLSNKACGDEVPYEKLEEFVGRNRAAFTGMNLSTGRDTENDPTSL</sequence>
<dbReference type="Gene3D" id="1.20.1420.60">
    <property type="match status" value="1"/>
</dbReference>
<reference evidence="2" key="1">
    <citation type="submission" date="2021-11" db="EMBL/GenBank/DDBJ databases">
        <title>The complete genome of Massilia sp sp. G4R7.</title>
        <authorList>
            <person name="Liu L."/>
            <person name="Yue J."/>
            <person name="Yuan J."/>
            <person name="Yang F."/>
            <person name="Li L."/>
        </authorList>
    </citation>
    <scope>NUCLEOTIDE SEQUENCE</scope>
    <source>
        <strain evidence="2">G4R7</strain>
    </source>
</reference>